<evidence type="ECO:0000256" key="1">
    <source>
        <dbReference type="SAM" id="Phobius"/>
    </source>
</evidence>
<keyword evidence="3" id="KW-1185">Reference proteome</keyword>
<keyword evidence="1" id="KW-1133">Transmembrane helix</keyword>
<evidence type="ECO:0000313" key="2">
    <source>
        <dbReference type="EMBL" id="RIA97163.1"/>
    </source>
</evidence>
<accession>A0A397TFZ8</accession>
<dbReference type="AlphaFoldDB" id="A0A397TFZ8"/>
<keyword evidence="1" id="KW-0812">Transmembrane</keyword>
<sequence>MSLTTRNSIYSIYNYINTEFINFTSENEQFLTQNGLMIDDWRKKNFSTFKKSYKINIPPPIYIPSFILNLPIIKHHKQLNLQRKSSKNFNEIPEYTMIEIEEKVVSELLKKSKDFRPDFYLDLTDELNRDKEDKRKCSCWLKFNLIIYFGIILTTALLIGGIMILEKFT</sequence>
<evidence type="ECO:0000313" key="3">
    <source>
        <dbReference type="Proteomes" id="UP000265703"/>
    </source>
</evidence>
<dbReference type="Proteomes" id="UP000265703">
    <property type="component" value="Unassembled WGS sequence"/>
</dbReference>
<organism evidence="2 3">
    <name type="scientific">Glomus cerebriforme</name>
    <dbReference type="NCBI Taxonomy" id="658196"/>
    <lineage>
        <taxon>Eukaryota</taxon>
        <taxon>Fungi</taxon>
        <taxon>Fungi incertae sedis</taxon>
        <taxon>Mucoromycota</taxon>
        <taxon>Glomeromycotina</taxon>
        <taxon>Glomeromycetes</taxon>
        <taxon>Glomerales</taxon>
        <taxon>Glomeraceae</taxon>
        <taxon>Glomus</taxon>
    </lineage>
</organism>
<keyword evidence="1" id="KW-0472">Membrane</keyword>
<comment type="caution">
    <text evidence="2">The sequence shown here is derived from an EMBL/GenBank/DDBJ whole genome shotgun (WGS) entry which is preliminary data.</text>
</comment>
<feature type="transmembrane region" description="Helical" evidence="1">
    <location>
        <begin position="145"/>
        <end position="165"/>
    </location>
</feature>
<gene>
    <name evidence="2" type="ORF">C1645_814394</name>
</gene>
<reference evidence="2 3" key="1">
    <citation type="submission" date="2018-06" db="EMBL/GenBank/DDBJ databases">
        <title>Comparative genomics reveals the genomic features of Rhizophagus irregularis, R. cerebriforme, R. diaphanum and Gigaspora rosea, and their symbiotic lifestyle signature.</title>
        <authorList>
            <person name="Morin E."/>
            <person name="San Clemente H."/>
            <person name="Chen E.C.H."/>
            <person name="De La Providencia I."/>
            <person name="Hainaut M."/>
            <person name="Kuo A."/>
            <person name="Kohler A."/>
            <person name="Murat C."/>
            <person name="Tang N."/>
            <person name="Roy S."/>
            <person name="Loubradou J."/>
            <person name="Henrissat B."/>
            <person name="Grigoriev I.V."/>
            <person name="Corradi N."/>
            <person name="Roux C."/>
            <person name="Martin F.M."/>
        </authorList>
    </citation>
    <scope>NUCLEOTIDE SEQUENCE [LARGE SCALE GENOMIC DNA]</scope>
    <source>
        <strain evidence="2 3">DAOM 227022</strain>
    </source>
</reference>
<dbReference type="EMBL" id="QKYT01000033">
    <property type="protein sequence ID" value="RIA97163.1"/>
    <property type="molecule type" value="Genomic_DNA"/>
</dbReference>
<name>A0A397TFZ8_9GLOM</name>
<proteinExistence type="predicted"/>
<protein>
    <submittedName>
        <fullName evidence="2">Uncharacterized protein</fullName>
    </submittedName>
</protein>